<dbReference type="PANTHER" id="PTHR37820:SF1">
    <property type="entry name" value="CELL DIVISION PROTEIN FTSQ"/>
    <property type="match status" value="1"/>
</dbReference>
<accession>A0A1H9XSZ0</accession>
<keyword evidence="3" id="KW-0812">Transmembrane</keyword>
<evidence type="ECO:0000256" key="5">
    <source>
        <dbReference type="ARBA" id="ARBA00023306"/>
    </source>
</evidence>
<dbReference type="InterPro" id="IPR050487">
    <property type="entry name" value="FtsQ_DivIB"/>
</dbReference>
<dbReference type="STRING" id="587636.SAMN05216199_0219"/>
<keyword evidence="2 7" id="KW-0132">Cell division</keyword>
<protein>
    <submittedName>
        <fullName evidence="7">Cell division protein FtsQ</fullName>
    </submittedName>
</protein>
<dbReference type="Proteomes" id="UP000199019">
    <property type="component" value="Unassembled WGS sequence"/>
</dbReference>
<evidence type="ECO:0000256" key="4">
    <source>
        <dbReference type="ARBA" id="ARBA00022989"/>
    </source>
</evidence>
<keyword evidence="4" id="KW-0472">Membrane</keyword>
<evidence type="ECO:0000313" key="7">
    <source>
        <dbReference type="EMBL" id="SES48837.1"/>
    </source>
</evidence>
<keyword evidence="5" id="KW-0131">Cell cycle</keyword>
<evidence type="ECO:0000259" key="6">
    <source>
        <dbReference type="Pfam" id="PF08478"/>
    </source>
</evidence>
<evidence type="ECO:0000256" key="2">
    <source>
        <dbReference type="ARBA" id="ARBA00022618"/>
    </source>
</evidence>
<organism evidence="7 8">
    <name type="scientific">Pedococcus cremeus</name>
    <dbReference type="NCBI Taxonomy" id="587636"/>
    <lineage>
        <taxon>Bacteria</taxon>
        <taxon>Bacillati</taxon>
        <taxon>Actinomycetota</taxon>
        <taxon>Actinomycetes</taxon>
        <taxon>Micrococcales</taxon>
        <taxon>Intrasporangiaceae</taxon>
        <taxon>Pedococcus</taxon>
    </lineage>
</organism>
<dbReference type="GO" id="GO:0051301">
    <property type="term" value="P:cell division"/>
    <property type="evidence" value="ECO:0007669"/>
    <property type="project" value="UniProtKB-KW"/>
</dbReference>
<evidence type="ECO:0000313" key="8">
    <source>
        <dbReference type="Proteomes" id="UP000199019"/>
    </source>
</evidence>
<dbReference type="Pfam" id="PF08478">
    <property type="entry name" value="POTRA_1"/>
    <property type="match status" value="1"/>
</dbReference>
<reference evidence="8" key="1">
    <citation type="submission" date="2016-10" db="EMBL/GenBank/DDBJ databases">
        <authorList>
            <person name="Varghese N."/>
            <person name="Submissions S."/>
        </authorList>
    </citation>
    <scope>NUCLEOTIDE SEQUENCE [LARGE SCALE GENOMIC DNA]</scope>
    <source>
        <strain evidence="8">CGMCC 1.6963</strain>
    </source>
</reference>
<keyword evidence="4" id="KW-1133">Transmembrane helix</keyword>
<evidence type="ECO:0000256" key="1">
    <source>
        <dbReference type="ARBA" id="ARBA00022475"/>
    </source>
</evidence>
<dbReference type="EMBL" id="FOHB01000011">
    <property type="protein sequence ID" value="SES48837.1"/>
    <property type="molecule type" value="Genomic_DNA"/>
</dbReference>
<dbReference type="PANTHER" id="PTHR37820">
    <property type="entry name" value="CELL DIVISION PROTEIN DIVIB"/>
    <property type="match status" value="1"/>
</dbReference>
<keyword evidence="1" id="KW-1003">Cell membrane</keyword>
<dbReference type="OrthoDB" id="9790760at2"/>
<name>A0A1H9XSZ0_9MICO</name>
<dbReference type="RefSeq" id="WP_091762715.1">
    <property type="nucleotide sequence ID" value="NZ_FOHB01000011.1"/>
</dbReference>
<dbReference type="InterPro" id="IPR013685">
    <property type="entry name" value="POTRA_FtsQ_type"/>
</dbReference>
<sequence length="250" mass="26827">MSRRTSTLPPRGLASSRERFQVRADRVRRRPWRLTAWVVAVLALVAGLVWLVAFSPVLAVRTVEVVGVPADEVRPIRSLAAVPLGTPLARVDDTAVADRVRQRATLADVSIERSWPSTLVIHASPRVPVLVAKNPQGQLHVVDSRGVAYAQVRTAPKGVPMVHTASKAALSRDALMAAVDVVEVLPPALQKETTNVTVSGANLVTMRVRGTTVVWGGVGQPEKKLGVMTALLKGRPKLIDVSAPDTPVTR</sequence>
<gene>
    <name evidence="7" type="ORF">SAMN05216199_0219</name>
</gene>
<evidence type="ECO:0000256" key="3">
    <source>
        <dbReference type="ARBA" id="ARBA00022692"/>
    </source>
</evidence>
<feature type="domain" description="POTRA" evidence="6">
    <location>
        <begin position="60"/>
        <end position="122"/>
    </location>
</feature>
<keyword evidence="8" id="KW-1185">Reference proteome</keyword>
<dbReference type="AlphaFoldDB" id="A0A1H9XSZ0"/>
<dbReference type="GO" id="GO:0005886">
    <property type="term" value="C:plasma membrane"/>
    <property type="evidence" value="ECO:0007669"/>
    <property type="project" value="TreeGrafter"/>
</dbReference>
<dbReference type="Gene3D" id="3.10.20.310">
    <property type="entry name" value="membrane protein fhac"/>
    <property type="match status" value="1"/>
</dbReference>
<proteinExistence type="predicted"/>